<evidence type="ECO:0000256" key="6">
    <source>
        <dbReference type="SAM" id="MobiDB-lite"/>
    </source>
</evidence>
<keyword evidence="5 7" id="KW-0472">Membrane</keyword>
<feature type="transmembrane region" description="Helical" evidence="7">
    <location>
        <begin position="228"/>
        <end position="251"/>
    </location>
</feature>
<evidence type="ECO:0000256" key="7">
    <source>
        <dbReference type="SAM" id="Phobius"/>
    </source>
</evidence>
<dbReference type="STRING" id="348802.A0A0D2ED31"/>
<proteinExistence type="inferred from homology"/>
<feature type="region of interest" description="Disordered" evidence="6">
    <location>
        <begin position="18"/>
        <end position="47"/>
    </location>
</feature>
<name>A0A0D2ED31_9EURO</name>
<dbReference type="EMBL" id="KN847321">
    <property type="protein sequence ID" value="KIW52565.1"/>
    <property type="molecule type" value="Genomic_DNA"/>
</dbReference>
<accession>A0A0D2ED31</accession>
<evidence type="ECO:0000256" key="4">
    <source>
        <dbReference type="ARBA" id="ARBA00022989"/>
    </source>
</evidence>
<comment type="subcellular location">
    <subcellularLocation>
        <location evidence="1">Endomembrane system</location>
        <topology evidence="1">Multi-pass membrane protein</topology>
    </subcellularLocation>
</comment>
<dbReference type="HOGENOM" id="CLU_038957_0_0_1"/>
<dbReference type="GO" id="GO:0005384">
    <property type="term" value="F:manganese ion transmembrane transporter activity"/>
    <property type="evidence" value="ECO:0007669"/>
    <property type="project" value="InterPro"/>
</dbReference>
<evidence type="ECO:0000256" key="5">
    <source>
        <dbReference type="ARBA" id="ARBA00023136"/>
    </source>
</evidence>
<dbReference type="RefSeq" id="XP_013313149.1">
    <property type="nucleotide sequence ID" value="XM_013457695.1"/>
</dbReference>
<evidence type="ECO:0000256" key="2">
    <source>
        <dbReference type="ARBA" id="ARBA00007049"/>
    </source>
</evidence>
<evidence type="ECO:0000313" key="8">
    <source>
        <dbReference type="EMBL" id="KIW52565.1"/>
    </source>
</evidence>
<dbReference type="Proteomes" id="UP000054342">
    <property type="component" value="Unassembled WGS sequence"/>
</dbReference>
<keyword evidence="9" id="KW-1185">Reference proteome</keyword>
<dbReference type="InterPro" id="IPR008217">
    <property type="entry name" value="Ccc1_fam"/>
</dbReference>
<dbReference type="Pfam" id="PF01988">
    <property type="entry name" value="VIT1"/>
    <property type="match status" value="1"/>
</dbReference>
<comment type="similarity">
    <text evidence="2">Belongs to the CCC1 family.</text>
</comment>
<dbReference type="GO" id="GO:0012505">
    <property type="term" value="C:endomembrane system"/>
    <property type="evidence" value="ECO:0007669"/>
    <property type="project" value="UniProtKB-SubCell"/>
</dbReference>
<evidence type="ECO:0000313" key="9">
    <source>
        <dbReference type="Proteomes" id="UP000054342"/>
    </source>
</evidence>
<dbReference type="PANTHER" id="PTHR31851">
    <property type="entry name" value="FE(2+)/MN(2+) TRANSPORTER PCL1"/>
    <property type="match status" value="1"/>
</dbReference>
<evidence type="ECO:0000256" key="1">
    <source>
        <dbReference type="ARBA" id="ARBA00004127"/>
    </source>
</evidence>
<evidence type="ECO:0008006" key="10">
    <source>
        <dbReference type="Google" id="ProtNLM"/>
    </source>
</evidence>
<dbReference type="CDD" id="cd02435">
    <property type="entry name" value="CCC1"/>
    <property type="match status" value="1"/>
</dbReference>
<feature type="transmembrane region" description="Helical" evidence="7">
    <location>
        <begin position="257"/>
        <end position="278"/>
    </location>
</feature>
<organism evidence="8 9">
    <name type="scientific">Exophiala xenobiotica</name>
    <dbReference type="NCBI Taxonomy" id="348802"/>
    <lineage>
        <taxon>Eukaryota</taxon>
        <taxon>Fungi</taxon>
        <taxon>Dikarya</taxon>
        <taxon>Ascomycota</taxon>
        <taxon>Pezizomycotina</taxon>
        <taxon>Eurotiomycetes</taxon>
        <taxon>Chaetothyriomycetidae</taxon>
        <taxon>Chaetothyriales</taxon>
        <taxon>Herpotrichiellaceae</taxon>
        <taxon>Exophiala</taxon>
    </lineage>
</organism>
<keyword evidence="4 7" id="KW-1133">Transmembrane helix</keyword>
<dbReference type="GO" id="GO:0030026">
    <property type="term" value="P:intracellular manganese ion homeostasis"/>
    <property type="evidence" value="ECO:0007669"/>
    <property type="project" value="InterPro"/>
</dbReference>
<dbReference type="AlphaFoldDB" id="A0A0D2ED31"/>
<evidence type="ECO:0000256" key="3">
    <source>
        <dbReference type="ARBA" id="ARBA00022692"/>
    </source>
</evidence>
<sequence>MGFHSADDFSLEKKSNLESTMNSDKHHTMMPQRQTQERNALPSAPDLEANRPLLSRTSTLQGPAESQQVPVFWSDKYAQICGCGFWSNWRIRLDARIVSDAILGLSDGLTVPFALTAGLTALGDTRVVILGGLAELVAGAISMGLGGYVGAKSEVESYNATDRSCNQLITHDPDTARDYVQEYFQQFGLSEEETIRVANHIKASTPMFKGFLMQNHFHAARPDTGRPYLSALTLGISYFVGGFLPLIPYFIVPRDDVLGGLWWSIGLMGVVLLVFGYVKTGVIRGWTGKENYRACTGGALQMFVVGVIAAGAAVGLVRLVNPG</sequence>
<keyword evidence="3 7" id="KW-0812">Transmembrane</keyword>
<dbReference type="GeneID" id="25330103"/>
<protein>
    <recommendedName>
        <fullName evidence="10">TIGR00267 family protein</fullName>
    </recommendedName>
</protein>
<dbReference type="OrthoDB" id="73465at2759"/>
<reference evidence="8 9" key="1">
    <citation type="submission" date="2015-01" db="EMBL/GenBank/DDBJ databases">
        <title>The Genome Sequence of Exophiala xenobiotica CBS118157.</title>
        <authorList>
            <consortium name="The Broad Institute Genomics Platform"/>
            <person name="Cuomo C."/>
            <person name="de Hoog S."/>
            <person name="Gorbushina A."/>
            <person name="Stielow B."/>
            <person name="Teixiera M."/>
            <person name="Abouelleil A."/>
            <person name="Chapman S.B."/>
            <person name="Priest M."/>
            <person name="Young S.K."/>
            <person name="Wortman J."/>
            <person name="Nusbaum C."/>
            <person name="Birren B."/>
        </authorList>
    </citation>
    <scope>NUCLEOTIDE SEQUENCE [LARGE SCALE GENOMIC DNA]</scope>
    <source>
        <strain evidence="8 9">CBS 118157</strain>
    </source>
</reference>
<feature type="transmembrane region" description="Helical" evidence="7">
    <location>
        <begin position="299"/>
        <end position="320"/>
    </location>
</feature>
<gene>
    <name evidence="8" type="ORF">PV05_08195</name>
</gene>